<feature type="compositionally biased region" description="Low complexity" evidence="1">
    <location>
        <begin position="50"/>
        <end position="65"/>
    </location>
</feature>
<dbReference type="OrthoDB" id="6585699at2759"/>
<dbReference type="GO" id="GO:0034080">
    <property type="term" value="P:CENP-A containing chromatin assembly"/>
    <property type="evidence" value="ECO:0007669"/>
    <property type="project" value="InterPro"/>
</dbReference>
<feature type="compositionally biased region" description="Pro residues" evidence="1">
    <location>
        <begin position="1"/>
        <end position="21"/>
    </location>
</feature>
<evidence type="ECO:0000256" key="1">
    <source>
        <dbReference type="SAM" id="MobiDB-lite"/>
    </source>
</evidence>
<sequence>MPPRAPPPSCSPHPPLRPPPLTKLSRASLLALALDWLHPSHPQPSSPYLAGGSSPSSEEAGAHPPARTLSELRALYQDLGKRKGGKGEVLDRILDGDWRHGLSLHQLAMASVRHLRDHPTARRWTALELVRIGAREGGYETGARGTEEGEYLPRFHAATFMQNLQREVGPVGKAHFYLTRGEEGGVGLTLLRAWVWDSPYAGQGRGGGDAKFMGLEGGGETIFVVFPDCTASVYVSVTSSPGLTSGGDAKSLRKFILEAIPKALSRPQERYTLKTTSLSARSLSALLAVRGPGRGNAAAGGWSIFAEGTVEGSPLWSVSTSSEPPKDDEEEEDELGVTPTSQSKKRRGWPSQGSSQSSKRLKGLGEPAAKRRKLVAKLRFGETALEDDQKGIDRLEIRIEDPFPAESTCESEEVDVATRAEVGPAVSRRGRRSTLSMFEESIDDDNDEADAPLTGWIPDIRLTFSGSHIFAGLRRLVESGAVDGEKMPGWMTGEASVSIGVVRGGRIRGNKGSGI</sequence>
<dbReference type="AlphaFoldDB" id="A0A5M8PLV0"/>
<feature type="region of interest" description="Disordered" evidence="1">
    <location>
        <begin position="1"/>
        <end position="22"/>
    </location>
</feature>
<dbReference type="InterPro" id="IPR007902">
    <property type="entry name" value="Chl4/mis15/CENP-N"/>
</dbReference>
<organism evidence="2 3">
    <name type="scientific">Lasallia pustulata</name>
    <dbReference type="NCBI Taxonomy" id="136370"/>
    <lineage>
        <taxon>Eukaryota</taxon>
        <taxon>Fungi</taxon>
        <taxon>Dikarya</taxon>
        <taxon>Ascomycota</taxon>
        <taxon>Pezizomycotina</taxon>
        <taxon>Lecanoromycetes</taxon>
        <taxon>OSLEUM clade</taxon>
        <taxon>Umbilicariomycetidae</taxon>
        <taxon>Umbilicariales</taxon>
        <taxon>Umbilicariaceae</taxon>
        <taxon>Lasallia</taxon>
    </lineage>
</organism>
<gene>
    <name evidence="2" type="ORF">FRX48_05877</name>
</gene>
<protein>
    <submittedName>
        <fullName evidence="2">CHL4 family chromosome segregation</fullName>
    </submittedName>
</protein>
<dbReference type="GO" id="GO:0007059">
    <property type="term" value="P:chromosome segregation"/>
    <property type="evidence" value="ECO:0007669"/>
    <property type="project" value="InterPro"/>
</dbReference>
<dbReference type="Proteomes" id="UP000324767">
    <property type="component" value="Unassembled WGS sequence"/>
</dbReference>
<evidence type="ECO:0000313" key="3">
    <source>
        <dbReference type="Proteomes" id="UP000324767"/>
    </source>
</evidence>
<name>A0A5M8PLV0_9LECA</name>
<reference evidence="2 3" key="1">
    <citation type="submission" date="2019-09" db="EMBL/GenBank/DDBJ databases">
        <title>The hologenome of the rock-dwelling lichen Lasallia pustulata.</title>
        <authorList>
            <person name="Greshake Tzovaras B."/>
            <person name="Segers F."/>
            <person name="Bicker A."/>
            <person name="Dal Grande F."/>
            <person name="Otte J."/>
            <person name="Hankeln T."/>
            <person name="Schmitt I."/>
            <person name="Ebersberger I."/>
        </authorList>
    </citation>
    <scope>NUCLEOTIDE SEQUENCE [LARGE SCALE GENOMIC DNA]</scope>
    <source>
        <strain evidence="2">A1-1</strain>
    </source>
</reference>
<comment type="caution">
    <text evidence="2">The sequence shown here is derived from an EMBL/GenBank/DDBJ whole genome shotgun (WGS) entry which is preliminary data.</text>
</comment>
<dbReference type="EMBL" id="VXIT01000009">
    <property type="protein sequence ID" value="KAA6410455.1"/>
    <property type="molecule type" value="Genomic_DNA"/>
</dbReference>
<dbReference type="Pfam" id="PF05238">
    <property type="entry name" value="CENP-N"/>
    <property type="match status" value="1"/>
</dbReference>
<feature type="region of interest" description="Disordered" evidence="1">
    <location>
        <begin position="314"/>
        <end position="367"/>
    </location>
</feature>
<dbReference type="Gene3D" id="3.10.20.720">
    <property type="match status" value="1"/>
</dbReference>
<evidence type="ECO:0000313" key="2">
    <source>
        <dbReference type="EMBL" id="KAA6410455.1"/>
    </source>
</evidence>
<proteinExistence type="predicted"/>
<accession>A0A5M8PLV0</accession>
<feature type="region of interest" description="Disordered" evidence="1">
    <location>
        <begin position="41"/>
        <end position="65"/>
    </location>
</feature>
<feature type="compositionally biased region" description="Acidic residues" evidence="1">
    <location>
        <begin position="326"/>
        <end position="335"/>
    </location>
</feature>